<sequence>MNNTANNDRPATGRRIITTEFKYTEEFLLKDNSILPRNSSFTMKKTVRDTSDKKPTSQELEIMNIFTSHEWSNKSVKRPNIVNIATNQSASSDKIESSVINDQEKYSMGENKNKTNAGDSHHKTLQSVSKDEQDTENNTTENAEKSEEEKDFKNGATENSFDEIVNEQEFRQTVGPPFIYNNYEDMSFEDLLDLRTLTKNTVIIDQLRLFDENAIEETNENIHETVENSYFSEAFESSSGRLSLNTSEMARIIRQKKSHDQISKKKISDDKLALDEGLRLIHEETIQSLGQFLLDGLFYVSKTCRHDPFRCLSQWLLIQADLRDQK</sequence>
<dbReference type="Proteomes" id="UP000325440">
    <property type="component" value="Unassembled WGS sequence"/>
</dbReference>
<proteinExistence type="predicted"/>
<evidence type="ECO:0000256" key="1">
    <source>
        <dbReference type="SAM" id="MobiDB-lite"/>
    </source>
</evidence>
<accession>A0A5E4M046</accession>
<organism evidence="2 3">
    <name type="scientific">Cinara cedri</name>
    <dbReference type="NCBI Taxonomy" id="506608"/>
    <lineage>
        <taxon>Eukaryota</taxon>
        <taxon>Metazoa</taxon>
        <taxon>Ecdysozoa</taxon>
        <taxon>Arthropoda</taxon>
        <taxon>Hexapoda</taxon>
        <taxon>Insecta</taxon>
        <taxon>Pterygota</taxon>
        <taxon>Neoptera</taxon>
        <taxon>Paraneoptera</taxon>
        <taxon>Hemiptera</taxon>
        <taxon>Sternorrhyncha</taxon>
        <taxon>Aphidomorpha</taxon>
        <taxon>Aphidoidea</taxon>
        <taxon>Aphididae</taxon>
        <taxon>Lachninae</taxon>
        <taxon>Cinara</taxon>
    </lineage>
</organism>
<evidence type="ECO:0000313" key="3">
    <source>
        <dbReference type="Proteomes" id="UP000325440"/>
    </source>
</evidence>
<dbReference type="AlphaFoldDB" id="A0A5E4M046"/>
<evidence type="ECO:0000313" key="2">
    <source>
        <dbReference type="EMBL" id="VVC25176.1"/>
    </source>
</evidence>
<reference evidence="2 3" key="1">
    <citation type="submission" date="2019-08" db="EMBL/GenBank/DDBJ databases">
        <authorList>
            <person name="Alioto T."/>
            <person name="Alioto T."/>
            <person name="Gomez Garrido J."/>
        </authorList>
    </citation>
    <scope>NUCLEOTIDE SEQUENCE [LARGE SCALE GENOMIC DNA]</scope>
</reference>
<feature type="compositionally biased region" description="Basic and acidic residues" evidence="1">
    <location>
        <begin position="142"/>
        <end position="153"/>
    </location>
</feature>
<dbReference type="OrthoDB" id="6612993at2759"/>
<protein>
    <submittedName>
        <fullName evidence="2">Uncharacterized protein</fullName>
    </submittedName>
</protein>
<keyword evidence="3" id="KW-1185">Reference proteome</keyword>
<feature type="region of interest" description="Disordered" evidence="1">
    <location>
        <begin position="109"/>
        <end position="156"/>
    </location>
</feature>
<name>A0A5E4M046_9HEMI</name>
<gene>
    <name evidence="2" type="ORF">CINCED_3A022485</name>
</gene>
<dbReference type="EMBL" id="CABPRJ010000009">
    <property type="protein sequence ID" value="VVC25176.1"/>
    <property type="molecule type" value="Genomic_DNA"/>
</dbReference>